<dbReference type="KEGG" id="cfh:C1707_12805"/>
<evidence type="ECO:0000259" key="3">
    <source>
        <dbReference type="PROSITE" id="PS01124"/>
    </source>
</evidence>
<keyword evidence="1" id="KW-0805">Transcription regulation</keyword>
<dbReference type="EMBL" id="PJRQ01000045">
    <property type="protein sequence ID" value="PLR07415.1"/>
    <property type="molecule type" value="Genomic_DNA"/>
</dbReference>
<dbReference type="Gene3D" id="1.10.10.60">
    <property type="entry name" value="Homeodomain-like"/>
    <property type="match status" value="1"/>
</dbReference>
<dbReference type="PANTHER" id="PTHR43130">
    <property type="entry name" value="ARAC-FAMILY TRANSCRIPTIONAL REGULATOR"/>
    <property type="match status" value="1"/>
</dbReference>
<dbReference type="InterPro" id="IPR002818">
    <property type="entry name" value="DJ-1/PfpI"/>
</dbReference>
<dbReference type="InterPro" id="IPR052158">
    <property type="entry name" value="INH-QAR"/>
</dbReference>
<accession>A0A2N5CMS4</accession>
<feature type="domain" description="HTH araC/xylS-type" evidence="3">
    <location>
        <begin position="211"/>
        <end position="309"/>
    </location>
</feature>
<evidence type="ECO:0000256" key="2">
    <source>
        <dbReference type="ARBA" id="ARBA00023163"/>
    </source>
</evidence>
<dbReference type="EMBL" id="CP026100">
    <property type="protein sequence ID" value="AYV47068.1"/>
    <property type="molecule type" value="Genomic_DNA"/>
</dbReference>
<reference evidence="5 6" key="1">
    <citation type="submission" date="2017-12" db="EMBL/GenBank/DDBJ databases">
        <title>The genome sequence of Caulobacter flavus CGMCC1 15093.</title>
        <authorList>
            <person name="Gao J."/>
            <person name="Mao X."/>
            <person name="Sun J."/>
        </authorList>
    </citation>
    <scope>NUCLEOTIDE SEQUENCE [LARGE SCALE GENOMIC DNA]</scope>
    <source>
        <strain evidence="5 6">CGMCC1 15093</strain>
    </source>
</reference>
<keyword evidence="7" id="KW-1185">Reference proteome</keyword>
<dbReference type="Proteomes" id="UP000234483">
    <property type="component" value="Unassembled WGS sequence"/>
</dbReference>
<name>A0A2N5CMS4_9CAUL</name>
<sequence>MPRAIGMLVYPDFQLLDAAGPISAFEIAARFDPGAYGLTLVSRDGGWTASSSGAAFDTLPFDKAPAFDTLLVSGGDGVRTPASCETTLDYVRATARSARRTASVCSGTYVLAAAGLLEGRRATTHWSRTKDFQRRFPNVRLEADRIWVQDGAIWSSAGITAGIDLALAMIGADLGEAIAKRTAQQLVVYHRRPGGQSQFSALLELKGGRFDALLAWARENLARPLSVEDLAERAAMSPRNFARLFAAETGSTPAKAIERLRVEAARALLDSAPLQVEDIALEAGFGDSERMRRAFIRVFGQPPQALRRAAKAS</sequence>
<keyword evidence="2" id="KW-0804">Transcription</keyword>
<dbReference type="PROSITE" id="PS01124">
    <property type="entry name" value="HTH_ARAC_FAMILY_2"/>
    <property type="match status" value="1"/>
</dbReference>
<dbReference type="GO" id="GO:0043565">
    <property type="term" value="F:sequence-specific DNA binding"/>
    <property type="evidence" value="ECO:0007669"/>
    <property type="project" value="InterPro"/>
</dbReference>
<evidence type="ECO:0000313" key="5">
    <source>
        <dbReference type="EMBL" id="PLR07415.1"/>
    </source>
</evidence>
<evidence type="ECO:0000313" key="6">
    <source>
        <dbReference type="Proteomes" id="UP000234483"/>
    </source>
</evidence>
<dbReference type="InterPro" id="IPR018060">
    <property type="entry name" value="HTH_AraC"/>
</dbReference>
<dbReference type="RefSeq" id="WP_101715183.1">
    <property type="nucleotide sequence ID" value="NZ_CP026100.1"/>
</dbReference>
<organism evidence="5 6">
    <name type="scientific">Caulobacter flavus</name>
    <dbReference type="NCBI Taxonomy" id="1679497"/>
    <lineage>
        <taxon>Bacteria</taxon>
        <taxon>Pseudomonadati</taxon>
        <taxon>Pseudomonadota</taxon>
        <taxon>Alphaproteobacteria</taxon>
        <taxon>Caulobacterales</taxon>
        <taxon>Caulobacteraceae</taxon>
        <taxon>Caulobacter</taxon>
    </lineage>
</organism>
<proteinExistence type="predicted"/>
<dbReference type="PANTHER" id="PTHR43130:SF3">
    <property type="entry name" value="HTH-TYPE TRANSCRIPTIONAL REGULATOR RV1931C"/>
    <property type="match status" value="1"/>
</dbReference>
<evidence type="ECO:0000256" key="1">
    <source>
        <dbReference type="ARBA" id="ARBA00023015"/>
    </source>
</evidence>
<dbReference type="InterPro" id="IPR029062">
    <property type="entry name" value="Class_I_gatase-like"/>
</dbReference>
<dbReference type="SMART" id="SM00342">
    <property type="entry name" value="HTH_ARAC"/>
    <property type="match status" value="1"/>
</dbReference>
<dbReference type="InterPro" id="IPR009057">
    <property type="entry name" value="Homeodomain-like_sf"/>
</dbReference>
<reference evidence="4 7" key="2">
    <citation type="submission" date="2018-01" db="EMBL/GenBank/DDBJ databases">
        <title>Complete genome sequence of Caulobacter flavus RHGG3.</title>
        <authorList>
            <person name="Yang E."/>
        </authorList>
    </citation>
    <scope>NUCLEOTIDE SEQUENCE [LARGE SCALE GENOMIC DNA]</scope>
    <source>
        <strain evidence="4 7">RHGG3</strain>
    </source>
</reference>
<dbReference type="AlphaFoldDB" id="A0A2N5CMS4"/>
<evidence type="ECO:0000313" key="4">
    <source>
        <dbReference type="EMBL" id="AYV47068.1"/>
    </source>
</evidence>
<dbReference type="Pfam" id="PF12833">
    <property type="entry name" value="HTH_18"/>
    <property type="match status" value="1"/>
</dbReference>
<dbReference type="CDD" id="cd03137">
    <property type="entry name" value="GATase1_AraC_1"/>
    <property type="match status" value="1"/>
</dbReference>
<dbReference type="SUPFAM" id="SSF52317">
    <property type="entry name" value="Class I glutamine amidotransferase-like"/>
    <property type="match status" value="1"/>
</dbReference>
<protein>
    <submittedName>
        <fullName evidence="5">AraC family transcriptional regulator</fullName>
    </submittedName>
</protein>
<gene>
    <name evidence="4" type="ORF">C1707_12805</name>
    <name evidence="5" type="ORF">CFHF_22545</name>
</gene>
<dbReference type="OrthoDB" id="9793422at2"/>
<dbReference type="SUPFAM" id="SSF46689">
    <property type="entry name" value="Homeodomain-like"/>
    <property type="match status" value="2"/>
</dbReference>
<dbReference type="Gene3D" id="3.40.50.880">
    <property type="match status" value="1"/>
</dbReference>
<dbReference type="Pfam" id="PF01965">
    <property type="entry name" value="DJ-1_PfpI"/>
    <property type="match status" value="1"/>
</dbReference>
<dbReference type="Proteomes" id="UP000281192">
    <property type="component" value="Chromosome"/>
</dbReference>
<dbReference type="GO" id="GO:0003700">
    <property type="term" value="F:DNA-binding transcription factor activity"/>
    <property type="evidence" value="ECO:0007669"/>
    <property type="project" value="InterPro"/>
</dbReference>
<evidence type="ECO:0000313" key="7">
    <source>
        <dbReference type="Proteomes" id="UP000281192"/>
    </source>
</evidence>